<dbReference type="KEGG" id="cyp:PCC8801_1208"/>
<keyword evidence="2" id="KW-0547">Nucleotide-binding</keyword>
<dbReference type="InterPro" id="IPR006555">
    <property type="entry name" value="ATP-dep_Helicase_C"/>
</dbReference>
<organism evidence="2 3">
    <name type="scientific">Rippkaea orientalis (strain PCC 8801 / RF-1)</name>
    <name type="common">Cyanothece sp. (strain PCC 8801)</name>
    <dbReference type="NCBI Taxonomy" id="41431"/>
    <lineage>
        <taxon>Bacteria</taxon>
        <taxon>Bacillati</taxon>
        <taxon>Cyanobacteriota</taxon>
        <taxon>Cyanophyceae</taxon>
        <taxon>Oscillatoriophycideae</taxon>
        <taxon>Chroococcales</taxon>
        <taxon>Aphanothecaceae</taxon>
        <taxon>Rippkaea</taxon>
        <taxon>Rippkaea orientalis</taxon>
    </lineage>
</organism>
<keyword evidence="2" id="KW-0067">ATP-binding</keyword>
<name>B7K2D9_RIPO1</name>
<dbReference type="Proteomes" id="UP000008204">
    <property type="component" value="Chromosome"/>
</dbReference>
<dbReference type="eggNOG" id="COG1199">
    <property type="taxonomic scope" value="Bacteria"/>
</dbReference>
<dbReference type="GO" id="GO:0004386">
    <property type="term" value="F:helicase activity"/>
    <property type="evidence" value="ECO:0007669"/>
    <property type="project" value="UniProtKB-KW"/>
</dbReference>
<dbReference type="AlphaFoldDB" id="B7K2D9"/>
<dbReference type="GO" id="GO:0006139">
    <property type="term" value="P:nucleobase-containing compound metabolic process"/>
    <property type="evidence" value="ECO:0007669"/>
    <property type="project" value="InterPro"/>
</dbReference>
<dbReference type="GO" id="GO:0016818">
    <property type="term" value="F:hydrolase activity, acting on acid anhydrides, in phosphorus-containing anhydrides"/>
    <property type="evidence" value="ECO:0007669"/>
    <property type="project" value="InterPro"/>
</dbReference>
<evidence type="ECO:0000313" key="2">
    <source>
        <dbReference type="EMBL" id="ACK65275.1"/>
    </source>
</evidence>
<sequence length="499" mass="57569">MKLLEAEVHTSLRAFLRQQGQPLWDHHLTMARLVSRGLRLGRSAVIQTGTTVSRYGLSYLMPALLSDRPVLLVASPAVQQHLLKEVIPQLEEWLQTDKLIQTENNGLINANFQGILMVSPQTWLDNCLQHQDRFPLNITTLIDGADQLESWTRDYLTVTIQSDYWQQLQGRYPSSGNLIQEVYLFLKKTIFSHPNNPYQCCLLNEEEYNSLYHLGSVIKDDFLLQQFWHCLQQEDQLLWASIEQNKQDFSIHISPLEVASVLNPIWQRSPVVLMGGFLDSDKTALTYRDTIGLTDDILCLKFSPNRQNELIKLYILDRLPMPNTPEFQGVMFNHVHRLVELCSHQSQLIIIVVDDVPLKAQVGTILAAEFGSRVQVEKTTIANNGILICGWDFWQQHHEKLPIPKLLIMVTLPIPSLENPLVAARVTYYKKRHKDWFRFYLLPTGLRTIQQAVMPLRESQGVVALLDNRVNYRSYGNRILTALEPYAKINYIDVSWFEE</sequence>
<dbReference type="GO" id="GO:0005524">
    <property type="term" value="F:ATP binding"/>
    <property type="evidence" value="ECO:0007669"/>
    <property type="project" value="InterPro"/>
</dbReference>
<dbReference type="OrthoDB" id="474751at2"/>
<feature type="domain" description="ATP-dependent helicase C-terminal" evidence="1">
    <location>
        <begin position="405"/>
        <end position="485"/>
    </location>
</feature>
<dbReference type="RefSeq" id="WP_012594549.1">
    <property type="nucleotide sequence ID" value="NC_011726.1"/>
</dbReference>
<reference evidence="3" key="1">
    <citation type="journal article" date="2011" name="MBio">
        <title>Novel metabolic attributes of the genus Cyanothece, comprising a group of unicellular nitrogen-fixing Cyanobacteria.</title>
        <authorList>
            <person name="Bandyopadhyay A."/>
            <person name="Elvitigala T."/>
            <person name="Welsh E."/>
            <person name="Stockel J."/>
            <person name="Liberton M."/>
            <person name="Min H."/>
            <person name="Sherman L.A."/>
            <person name="Pakrasi H.B."/>
        </authorList>
    </citation>
    <scope>NUCLEOTIDE SEQUENCE [LARGE SCALE GENOMIC DNA]</scope>
    <source>
        <strain evidence="3">PCC 8801</strain>
    </source>
</reference>
<proteinExistence type="predicted"/>
<dbReference type="GO" id="GO:0003676">
    <property type="term" value="F:nucleic acid binding"/>
    <property type="evidence" value="ECO:0007669"/>
    <property type="project" value="InterPro"/>
</dbReference>
<dbReference type="InterPro" id="IPR027417">
    <property type="entry name" value="P-loop_NTPase"/>
</dbReference>
<dbReference type="Pfam" id="PF13307">
    <property type="entry name" value="Helicase_C_2"/>
    <property type="match status" value="1"/>
</dbReference>
<keyword evidence="2" id="KW-0378">Hydrolase</keyword>
<dbReference type="Gene3D" id="3.40.50.300">
    <property type="entry name" value="P-loop containing nucleotide triphosphate hydrolases"/>
    <property type="match status" value="1"/>
</dbReference>
<gene>
    <name evidence="2" type="ordered locus">PCC8801_1208</name>
</gene>
<keyword evidence="3" id="KW-1185">Reference proteome</keyword>
<dbReference type="HOGENOM" id="CLU_567260_0_0_3"/>
<protein>
    <submittedName>
        <fullName evidence="2">ATP-dependent DNA helicase</fullName>
    </submittedName>
</protein>
<evidence type="ECO:0000259" key="1">
    <source>
        <dbReference type="Pfam" id="PF13307"/>
    </source>
</evidence>
<accession>B7K2D9</accession>
<dbReference type="EMBL" id="CP001287">
    <property type="protein sequence ID" value="ACK65275.1"/>
    <property type="molecule type" value="Genomic_DNA"/>
</dbReference>
<evidence type="ECO:0000313" key="3">
    <source>
        <dbReference type="Proteomes" id="UP000008204"/>
    </source>
</evidence>
<dbReference type="STRING" id="41431.PCC8801_1208"/>
<keyword evidence="2" id="KW-0347">Helicase</keyword>